<gene>
    <name evidence="2" type="ORF">AAEO56_09225</name>
</gene>
<dbReference type="RefSeq" id="WP_341696757.1">
    <property type="nucleotide sequence ID" value="NZ_JBBYHR010000004.1"/>
</dbReference>
<feature type="chain" id="PRO_5046474000" evidence="1">
    <location>
        <begin position="19"/>
        <end position="264"/>
    </location>
</feature>
<dbReference type="GO" id="GO:0016787">
    <property type="term" value="F:hydrolase activity"/>
    <property type="evidence" value="ECO:0007669"/>
    <property type="project" value="UniProtKB-KW"/>
</dbReference>
<dbReference type="PANTHER" id="PTHR48098">
    <property type="entry name" value="ENTEROCHELIN ESTERASE-RELATED"/>
    <property type="match status" value="1"/>
</dbReference>
<dbReference type="InterPro" id="IPR000801">
    <property type="entry name" value="Esterase-like"/>
</dbReference>
<dbReference type="PANTHER" id="PTHR48098:SF6">
    <property type="entry name" value="FERRI-BACILLIBACTIN ESTERASE BESA"/>
    <property type="match status" value="1"/>
</dbReference>
<protein>
    <submittedName>
        <fullName evidence="2">Alpha/beta hydrolase-fold protein</fullName>
    </submittedName>
</protein>
<keyword evidence="3" id="KW-1185">Reference proteome</keyword>
<keyword evidence="2" id="KW-0378">Hydrolase</keyword>
<evidence type="ECO:0000256" key="1">
    <source>
        <dbReference type="SAM" id="SignalP"/>
    </source>
</evidence>
<dbReference type="Pfam" id="PF00756">
    <property type="entry name" value="Esterase"/>
    <property type="match status" value="1"/>
</dbReference>
<organism evidence="2 3">
    <name type="scientific">Flavobacterium arundinis</name>
    <dbReference type="NCBI Taxonomy" id="3139143"/>
    <lineage>
        <taxon>Bacteria</taxon>
        <taxon>Pseudomonadati</taxon>
        <taxon>Bacteroidota</taxon>
        <taxon>Flavobacteriia</taxon>
        <taxon>Flavobacteriales</taxon>
        <taxon>Flavobacteriaceae</taxon>
        <taxon>Flavobacterium</taxon>
    </lineage>
</organism>
<dbReference type="InterPro" id="IPR050583">
    <property type="entry name" value="Mycobacterial_A85_antigen"/>
</dbReference>
<sequence length="264" mass="29843">MKPYLFLLLALFSVTAKAQNTASANFSTFTVHSPQLDTDKKIWLYLPANYNADIKNKYPVIYMQDAQNLFDKATSYAGEWRVDETLDSLKAEVIIVGIEHGGEKRIAELTPYPNAKYGGGDANIYLDFITETLKPYVDENYRTKTDRKDTAIAGSSLGGLVSYYALLKYPETFGKAIVFSPSFWFSKDIYSLTEETDKIDAKIYFLAGDSEDENMVPDLEKMVKLVDGKIRNKKHLLKKVVAGGKHNEALWSKEFPAALLWLME</sequence>
<name>A0ABU9HW95_9FLAO</name>
<keyword evidence="1" id="KW-0732">Signal</keyword>
<comment type="caution">
    <text evidence="2">The sequence shown here is derived from an EMBL/GenBank/DDBJ whole genome shotgun (WGS) entry which is preliminary data.</text>
</comment>
<dbReference type="InterPro" id="IPR029058">
    <property type="entry name" value="AB_hydrolase_fold"/>
</dbReference>
<dbReference type="Proteomes" id="UP001464555">
    <property type="component" value="Unassembled WGS sequence"/>
</dbReference>
<dbReference type="EMBL" id="JBBYHR010000004">
    <property type="protein sequence ID" value="MEL1244440.1"/>
    <property type="molecule type" value="Genomic_DNA"/>
</dbReference>
<dbReference type="Gene3D" id="3.40.50.1820">
    <property type="entry name" value="alpha/beta hydrolase"/>
    <property type="match status" value="1"/>
</dbReference>
<evidence type="ECO:0000313" key="3">
    <source>
        <dbReference type="Proteomes" id="UP001464555"/>
    </source>
</evidence>
<accession>A0ABU9HW95</accession>
<evidence type="ECO:0000313" key="2">
    <source>
        <dbReference type="EMBL" id="MEL1244440.1"/>
    </source>
</evidence>
<proteinExistence type="predicted"/>
<dbReference type="SUPFAM" id="SSF53474">
    <property type="entry name" value="alpha/beta-Hydrolases"/>
    <property type="match status" value="1"/>
</dbReference>
<reference evidence="2 3" key="1">
    <citation type="submission" date="2024-04" db="EMBL/GenBank/DDBJ databases">
        <title>Flavobacterium sp. DGU11 16S ribosomal RNA gene Genome sequencing and assembly.</title>
        <authorList>
            <person name="Park S."/>
        </authorList>
    </citation>
    <scope>NUCLEOTIDE SEQUENCE [LARGE SCALE GENOMIC DNA]</scope>
    <source>
        <strain evidence="2 3">DGU11</strain>
    </source>
</reference>
<feature type="signal peptide" evidence="1">
    <location>
        <begin position="1"/>
        <end position="18"/>
    </location>
</feature>